<dbReference type="EMBL" id="JBHLTM010000064">
    <property type="protein sequence ID" value="MFC0686304.1"/>
    <property type="molecule type" value="Genomic_DNA"/>
</dbReference>
<sequence>MQPTIPAPDDKIQTARSYPHPFQGAGHTEARQVPVLLHRARDAMATRMRLIFDPYNLTDPQWRVLRLLSIEDEIDAADLATRAFLLGPSLSRIVRDLSERGLILRRASKEDARRYLHSITPDGMKLVREIVPQFDPLYERIERELGIKDLQRLNTTMERLAEILSETP</sequence>
<organism evidence="3 4">
    <name type="scientific">Novosphingobium clariflavum</name>
    <dbReference type="NCBI Taxonomy" id="2029884"/>
    <lineage>
        <taxon>Bacteria</taxon>
        <taxon>Pseudomonadati</taxon>
        <taxon>Pseudomonadota</taxon>
        <taxon>Alphaproteobacteria</taxon>
        <taxon>Sphingomonadales</taxon>
        <taxon>Sphingomonadaceae</taxon>
        <taxon>Novosphingobium</taxon>
    </lineage>
</organism>
<feature type="region of interest" description="Disordered" evidence="1">
    <location>
        <begin position="1"/>
        <end position="25"/>
    </location>
</feature>
<protein>
    <submittedName>
        <fullName evidence="3">MarR family transcriptional regulator</fullName>
    </submittedName>
</protein>
<evidence type="ECO:0000259" key="2">
    <source>
        <dbReference type="PROSITE" id="PS50995"/>
    </source>
</evidence>
<evidence type="ECO:0000256" key="1">
    <source>
        <dbReference type="SAM" id="MobiDB-lite"/>
    </source>
</evidence>
<dbReference type="InterPro" id="IPR039422">
    <property type="entry name" value="MarR/SlyA-like"/>
</dbReference>
<name>A0ABV6SBU6_9SPHN</name>
<dbReference type="SUPFAM" id="SSF46785">
    <property type="entry name" value="Winged helix' DNA-binding domain"/>
    <property type="match status" value="1"/>
</dbReference>
<feature type="domain" description="HTH marR-type" evidence="2">
    <location>
        <begin position="30"/>
        <end position="162"/>
    </location>
</feature>
<dbReference type="InterPro" id="IPR000835">
    <property type="entry name" value="HTH_MarR-typ"/>
</dbReference>
<reference evidence="3 4" key="1">
    <citation type="submission" date="2024-09" db="EMBL/GenBank/DDBJ databases">
        <authorList>
            <person name="Sun Q."/>
            <person name="Mori K."/>
        </authorList>
    </citation>
    <scope>NUCLEOTIDE SEQUENCE [LARGE SCALE GENOMIC DNA]</scope>
    <source>
        <strain evidence="3 4">CICC 11035S</strain>
    </source>
</reference>
<proteinExistence type="predicted"/>
<comment type="caution">
    <text evidence="3">The sequence shown here is derived from an EMBL/GenBank/DDBJ whole genome shotgun (WGS) entry which is preliminary data.</text>
</comment>
<dbReference type="PROSITE" id="PS50995">
    <property type="entry name" value="HTH_MARR_2"/>
    <property type="match status" value="1"/>
</dbReference>
<evidence type="ECO:0000313" key="3">
    <source>
        <dbReference type="EMBL" id="MFC0686304.1"/>
    </source>
</evidence>
<dbReference type="InterPro" id="IPR036390">
    <property type="entry name" value="WH_DNA-bd_sf"/>
</dbReference>
<dbReference type="PANTHER" id="PTHR33164:SF13">
    <property type="entry name" value="4-HYDROXYPHENYLACETATE CATABOLISM PROTEIN"/>
    <property type="match status" value="1"/>
</dbReference>
<gene>
    <name evidence="3" type="ORF">ACFFF8_17085</name>
</gene>
<dbReference type="InterPro" id="IPR036388">
    <property type="entry name" value="WH-like_DNA-bd_sf"/>
</dbReference>
<dbReference type="SMART" id="SM00347">
    <property type="entry name" value="HTH_MARR"/>
    <property type="match status" value="1"/>
</dbReference>
<dbReference type="PANTHER" id="PTHR33164">
    <property type="entry name" value="TRANSCRIPTIONAL REGULATOR, MARR FAMILY"/>
    <property type="match status" value="1"/>
</dbReference>
<keyword evidence="4" id="KW-1185">Reference proteome</keyword>
<dbReference type="Proteomes" id="UP001589858">
    <property type="component" value="Unassembled WGS sequence"/>
</dbReference>
<evidence type="ECO:0000313" key="4">
    <source>
        <dbReference type="Proteomes" id="UP001589858"/>
    </source>
</evidence>
<dbReference type="Pfam" id="PF12802">
    <property type="entry name" value="MarR_2"/>
    <property type="match status" value="1"/>
</dbReference>
<dbReference type="Gene3D" id="1.10.10.10">
    <property type="entry name" value="Winged helix-like DNA-binding domain superfamily/Winged helix DNA-binding domain"/>
    <property type="match status" value="1"/>
</dbReference>
<accession>A0ABV6SBU6</accession>
<dbReference type="RefSeq" id="WP_267221818.1">
    <property type="nucleotide sequence ID" value="NZ_JAPCWC010000012.1"/>
</dbReference>